<reference evidence="2" key="1">
    <citation type="submission" date="2021-10" db="EMBL/GenBank/DDBJ databases">
        <title>Collection of gut derived symbiotic bacterial strains cultured from healthy donors.</title>
        <authorList>
            <person name="Lin H."/>
            <person name="Littmann E."/>
            <person name="Kohout C."/>
            <person name="Pamer E.G."/>
        </authorList>
    </citation>
    <scope>NUCLEOTIDE SEQUENCE</scope>
    <source>
        <strain evidence="2">DFI.4.48</strain>
    </source>
</reference>
<dbReference type="RefSeq" id="WP_227279929.1">
    <property type="nucleotide sequence ID" value="NZ_JAJDKR010000035.1"/>
</dbReference>
<dbReference type="EMBL" id="JAJDKZ010000035">
    <property type="protein sequence ID" value="MCB8611086.1"/>
    <property type="molecule type" value="Genomic_DNA"/>
</dbReference>
<name>A0AAW4VPN6_9FIRM</name>
<comment type="caution">
    <text evidence="2">The sequence shown here is derived from an EMBL/GenBank/DDBJ whole genome shotgun (WGS) entry which is preliminary data.</text>
</comment>
<evidence type="ECO:0000313" key="3">
    <source>
        <dbReference type="Proteomes" id="UP001198439"/>
    </source>
</evidence>
<sequence length="157" mass="17791">MADMLINLYEVDYNQLKELDNRIKIKKVLAPDRRKVIKFVKQNFNENFVDECIASLSNNPITCYIAVKDFNIVGFISYEATAKNFVGPMGIMESERNKGIGKALMLKCLLSMKEMGYAYAIIGSSSEKNIKFHQKVSNAQVISSDTLGIYTRMVNID</sequence>
<proteinExistence type="predicted"/>
<dbReference type="SUPFAM" id="SSF55729">
    <property type="entry name" value="Acyl-CoA N-acyltransferases (Nat)"/>
    <property type="match status" value="1"/>
</dbReference>
<dbReference type="Proteomes" id="UP001198439">
    <property type="component" value="Unassembled WGS sequence"/>
</dbReference>
<gene>
    <name evidence="2" type="ORF">LJD69_10850</name>
</gene>
<feature type="domain" description="N-acetyltransferase" evidence="1">
    <location>
        <begin position="23"/>
        <end position="157"/>
    </location>
</feature>
<protein>
    <submittedName>
        <fullName evidence="2">GNAT family N-acetyltransferase</fullName>
    </submittedName>
</protein>
<dbReference type="InterPro" id="IPR000182">
    <property type="entry name" value="GNAT_dom"/>
</dbReference>
<dbReference type="Pfam" id="PF00583">
    <property type="entry name" value="Acetyltransf_1"/>
    <property type="match status" value="1"/>
</dbReference>
<dbReference type="Gene3D" id="3.40.630.30">
    <property type="match status" value="1"/>
</dbReference>
<evidence type="ECO:0000313" key="2">
    <source>
        <dbReference type="EMBL" id="MCB8611086.1"/>
    </source>
</evidence>
<organism evidence="2 3">
    <name type="scientific">Faecalibacillus faecis</name>
    <dbReference type="NCBI Taxonomy" id="1982628"/>
    <lineage>
        <taxon>Bacteria</taxon>
        <taxon>Bacillati</taxon>
        <taxon>Bacillota</taxon>
        <taxon>Erysipelotrichia</taxon>
        <taxon>Erysipelotrichales</taxon>
        <taxon>Coprobacillaceae</taxon>
        <taxon>Faecalibacillus</taxon>
    </lineage>
</organism>
<dbReference type="PROSITE" id="PS51186">
    <property type="entry name" value="GNAT"/>
    <property type="match status" value="1"/>
</dbReference>
<dbReference type="InterPro" id="IPR016181">
    <property type="entry name" value="Acyl_CoA_acyltransferase"/>
</dbReference>
<dbReference type="CDD" id="cd04301">
    <property type="entry name" value="NAT_SF"/>
    <property type="match status" value="1"/>
</dbReference>
<dbReference type="AlphaFoldDB" id="A0AAW4VPN6"/>
<evidence type="ECO:0000259" key="1">
    <source>
        <dbReference type="PROSITE" id="PS51186"/>
    </source>
</evidence>
<accession>A0AAW4VPN6</accession>
<dbReference type="GO" id="GO:0016747">
    <property type="term" value="F:acyltransferase activity, transferring groups other than amino-acyl groups"/>
    <property type="evidence" value="ECO:0007669"/>
    <property type="project" value="InterPro"/>
</dbReference>